<sequence length="328" mass="33050">MSEHALTVGVDIGGTKIAAGVVDASGQILVRAFRSTDPRDPEQIEAAVADAVAELRAQYPQVDAVGAAAAGFVGPDRTTMLFAPNIAWRHHPLGTRLADRIGLPVVIENDANAAAWAEYRFGNGRGTRDMVMLTLGTGLGGAVVADGRLLRGAFGAAAELGHVTVVPDGHFCGCGQEGCWEAYASGTALARLARNVATSDPEGARAMLAVADGEPLSGAHVTAAARQGDPVATGLMHRFGRYLGLGIATLTAVVDPEVVVVGGGIAGAAGDLILPAAREGFLAKLSGRGFRGEPRIVTAALANDAGIIGAADSARTPSSAPAAAAVPA</sequence>
<keyword evidence="6 9" id="KW-0418">Kinase</keyword>
<dbReference type="Proteomes" id="UP000564629">
    <property type="component" value="Unassembled WGS sequence"/>
</dbReference>
<dbReference type="GO" id="GO:0005524">
    <property type="term" value="F:ATP binding"/>
    <property type="evidence" value="ECO:0007669"/>
    <property type="project" value="UniProtKB-KW"/>
</dbReference>
<dbReference type="Pfam" id="PF00480">
    <property type="entry name" value="ROK"/>
    <property type="match status" value="1"/>
</dbReference>
<dbReference type="PANTHER" id="PTHR18964">
    <property type="entry name" value="ROK (REPRESSOR, ORF, KINASE) FAMILY"/>
    <property type="match status" value="1"/>
</dbReference>
<evidence type="ECO:0000256" key="7">
    <source>
        <dbReference type="ARBA" id="ARBA00022840"/>
    </source>
</evidence>
<protein>
    <recommendedName>
        <fullName evidence="3">Glucokinase</fullName>
        <ecNumber evidence="2">2.7.1.2</ecNumber>
    </recommendedName>
    <alternativeName>
        <fullName evidence="8">Glucose kinase</fullName>
    </alternativeName>
</protein>
<dbReference type="InterPro" id="IPR000600">
    <property type="entry name" value="ROK"/>
</dbReference>
<dbReference type="RefSeq" id="WP_146833219.1">
    <property type="nucleotide sequence ID" value="NZ_BJVQ01000004.1"/>
</dbReference>
<dbReference type="EMBL" id="BJVQ01000004">
    <property type="protein sequence ID" value="GEL45442.1"/>
    <property type="molecule type" value="Genomic_DNA"/>
</dbReference>
<evidence type="ECO:0000256" key="3">
    <source>
        <dbReference type="ARBA" id="ARBA00014701"/>
    </source>
</evidence>
<keyword evidence="7" id="KW-0067">ATP-binding</keyword>
<dbReference type="InterPro" id="IPR043129">
    <property type="entry name" value="ATPase_NBD"/>
</dbReference>
<dbReference type="InterPro" id="IPR049874">
    <property type="entry name" value="ROK_cs"/>
</dbReference>
<dbReference type="SUPFAM" id="SSF53067">
    <property type="entry name" value="Actin-like ATPase domain"/>
    <property type="match status" value="1"/>
</dbReference>
<proteinExistence type="inferred from homology"/>
<comment type="similarity">
    <text evidence="1">Belongs to the ROK (NagC/XylR) family.</text>
</comment>
<dbReference type="EC" id="2.7.1.2" evidence="2"/>
<reference evidence="9 11" key="1">
    <citation type="submission" date="2019-07" db="EMBL/GenBank/DDBJ databases">
        <title>Whole genome shotgun sequence of Cellulomonas hominis NBRC 16055.</title>
        <authorList>
            <person name="Hosoyama A."/>
            <person name="Uohara A."/>
            <person name="Ohji S."/>
            <person name="Ichikawa N."/>
        </authorList>
    </citation>
    <scope>NUCLEOTIDE SEQUENCE [LARGE SCALE GENOMIC DNA]</scope>
    <source>
        <strain evidence="9 11">NBRC 16055</strain>
    </source>
</reference>
<dbReference type="PANTHER" id="PTHR18964:SF173">
    <property type="entry name" value="GLUCOKINASE"/>
    <property type="match status" value="1"/>
</dbReference>
<evidence type="ECO:0000256" key="1">
    <source>
        <dbReference type="ARBA" id="ARBA00006479"/>
    </source>
</evidence>
<evidence type="ECO:0000256" key="6">
    <source>
        <dbReference type="ARBA" id="ARBA00022777"/>
    </source>
</evidence>
<evidence type="ECO:0000313" key="9">
    <source>
        <dbReference type="EMBL" id="GEL45442.1"/>
    </source>
</evidence>
<keyword evidence="4 10" id="KW-0808">Transferase</keyword>
<accession>A0A511F862</accession>
<evidence type="ECO:0000313" key="11">
    <source>
        <dbReference type="Proteomes" id="UP000321723"/>
    </source>
</evidence>
<evidence type="ECO:0000313" key="10">
    <source>
        <dbReference type="EMBL" id="MBB5473130.1"/>
    </source>
</evidence>
<evidence type="ECO:0000256" key="4">
    <source>
        <dbReference type="ARBA" id="ARBA00022679"/>
    </source>
</evidence>
<evidence type="ECO:0000256" key="2">
    <source>
        <dbReference type="ARBA" id="ARBA00012323"/>
    </source>
</evidence>
<dbReference type="GO" id="GO:0005737">
    <property type="term" value="C:cytoplasm"/>
    <property type="evidence" value="ECO:0007669"/>
    <property type="project" value="InterPro"/>
</dbReference>
<reference evidence="10 12" key="2">
    <citation type="submission" date="2020-08" db="EMBL/GenBank/DDBJ databases">
        <title>Sequencing the genomes of 1000 actinobacteria strains.</title>
        <authorList>
            <person name="Klenk H.-P."/>
        </authorList>
    </citation>
    <scope>NUCLEOTIDE SEQUENCE [LARGE SCALE GENOMIC DNA]</scope>
    <source>
        <strain evidence="10 12">DSM 9581</strain>
    </source>
</reference>
<dbReference type="InterPro" id="IPR004654">
    <property type="entry name" value="ROK_glcA"/>
</dbReference>
<dbReference type="GO" id="GO:0004340">
    <property type="term" value="F:glucokinase activity"/>
    <property type="evidence" value="ECO:0007669"/>
    <property type="project" value="UniProtKB-EC"/>
</dbReference>
<dbReference type="OrthoDB" id="9810372at2"/>
<keyword evidence="5" id="KW-0547">Nucleotide-binding</keyword>
<dbReference type="Gene3D" id="3.30.420.40">
    <property type="match status" value="2"/>
</dbReference>
<gene>
    <name evidence="9" type="ORF">CHO01_05580</name>
    <name evidence="10" type="ORF">HNR08_001866</name>
</gene>
<dbReference type="EMBL" id="JACHDN010000001">
    <property type="protein sequence ID" value="MBB5473130.1"/>
    <property type="molecule type" value="Genomic_DNA"/>
</dbReference>
<dbReference type="NCBIfam" id="TIGR00744">
    <property type="entry name" value="ROK_glcA_fam"/>
    <property type="match status" value="1"/>
</dbReference>
<evidence type="ECO:0000256" key="8">
    <source>
        <dbReference type="ARBA" id="ARBA00032386"/>
    </source>
</evidence>
<dbReference type="Proteomes" id="UP000321723">
    <property type="component" value="Unassembled WGS sequence"/>
</dbReference>
<dbReference type="AlphaFoldDB" id="A0A511F862"/>
<evidence type="ECO:0000313" key="12">
    <source>
        <dbReference type="Proteomes" id="UP000564629"/>
    </source>
</evidence>
<dbReference type="PROSITE" id="PS01125">
    <property type="entry name" value="ROK"/>
    <property type="match status" value="1"/>
</dbReference>
<comment type="caution">
    <text evidence="9">The sequence shown here is derived from an EMBL/GenBank/DDBJ whole genome shotgun (WGS) entry which is preliminary data.</text>
</comment>
<keyword evidence="11" id="KW-1185">Reference proteome</keyword>
<organism evidence="9 11">
    <name type="scientific">Cellulomonas hominis</name>
    <dbReference type="NCBI Taxonomy" id="156981"/>
    <lineage>
        <taxon>Bacteria</taxon>
        <taxon>Bacillati</taxon>
        <taxon>Actinomycetota</taxon>
        <taxon>Actinomycetes</taxon>
        <taxon>Micrococcales</taxon>
        <taxon>Cellulomonadaceae</taxon>
        <taxon>Cellulomonas</taxon>
    </lineage>
</organism>
<evidence type="ECO:0000256" key="5">
    <source>
        <dbReference type="ARBA" id="ARBA00022741"/>
    </source>
</evidence>
<dbReference type="GO" id="GO:0006096">
    <property type="term" value="P:glycolytic process"/>
    <property type="evidence" value="ECO:0007669"/>
    <property type="project" value="InterPro"/>
</dbReference>
<name>A0A511F862_9CELL</name>